<keyword evidence="6" id="KW-1185">Reference proteome</keyword>
<proteinExistence type="predicted"/>
<dbReference type="PANTHER" id="PTHR14224:SF9">
    <property type="entry name" value="LEUCINE-RICH REPEAT-CONTAINING PROTEIN 14"/>
    <property type="match status" value="1"/>
</dbReference>
<comment type="subcellular location">
    <subcellularLocation>
        <location evidence="1">Cytoplasm</location>
    </subcellularLocation>
</comment>
<sequence>MADFHLAALLPTLRRCSRLRFLGLYDNSLSTAVLKDLLQKTVELPDLRLVVYPIP</sequence>
<evidence type="ECO:0000256" key="1">
    <source>
        <dbReference type="ARBA" id="ARBA00004496"/>
    </source>
</evidence>
<dbReference type="AlphaFoldDB" id="A0A7L0LN62"/>
<dbReference type="Proteomes" id="UP000567822">
    <property type="component" value="Unassembled WGS sequence"/>
</dbReference>
<keyword evidence="4" id="KW-0677">Repeat</keyword>
<protein>
    <submittedName>
        <fullName evidence="5">LRC14 protein</fullName>
    </submittedName>
</protein>
<evidence type="ECO:0000313" key="6">
    <source>
        <dbReference type="Proteomes" id="UP000567822"/>
    </source>
</evidence>
<keyword evidence="2" id="KW-0963">Cytoplasm</keyword>
<feature type="non-terminal residue" evidence="5">
    <location>
        <position position="55"/>
    </location>
</feature>
<accession>A0A7L0LN62</accession>
<dbReference type="EMBL" id="VXAN01001342">
    <property type="protein sequence ID" value="NXK70626.1"/>
    <property type="molecule type" value="Genomic_DNA"/>
</dbReference>
<evidence type="ECO:0000256" key="3">
    <source>
        <dbReference type="ARBA" id="ARBA00022614"/>
    </source>
</evidence>
<organism evidence="5 6">
    <name type="scientific">Sylvietta virens</name>
    <name type="common">Green crombec</name>
    <dbReference type="NCBI Taxonomy" id="208069"/>
    <lineage>
        <taxon>Eukaryota</taxon>
        <taxon>Metazoa</taxon>
        <taxon>Chordata</taxon>
        <taxon>Craniata</taxon>
        <taxon>Vertebrata</taxon>
        <taxon>Euteleostomi</taxon>
        <taxon>Archelosauria</taxon>
        <taxon>Archosauria</taxon>
        <taxon>Dinosauria</taxon>
        <taxon>Saurischia</taxon>
        <taxon>Theropoda</taxon>
        <taxon>Coelurosauria</taxon>
        <taxon>Aves</taxon>
        <taxon>Neognathae</taxon>
        <taxon>Neoaves</taxon>
        <taxon>Telluraves</taxon>
        <taxon>Australaves</taxon>
        <taxon>Passeriformes</taxon>
        <taxon>Sylvioidea</taxon>
        <taxon>Sylviidae</taxon>
        <taxon>Acrocephalinae</taxon>
        <taxon>Sylvietta</taxon>
    </lineage>
</organism>
<comment type="caution">
    <text evidence="5">The sequence shown here is derived from an EMBL/GenBank/DDBJ whole genome shotgun (WGS) entry which is preliminary data.</text>
</comment>
<evidence type="ECO:0000313" key="5">
    <source>
        <dbReference type="EMBL" id="NXK70626.1"/>
    </source>
</evidence>
<dbReference type="PANTHER" id="PTHR14224">
    <property type="entry name" value="SIMILAR TO PREFERENTIALLY EXPRESSED ANTIGEN IN MELANOMA-LIKE 3"/>
    <property type="match status" value="1"/>
</dbReference>
<reference evidence="5 6" key="1">
    <citation type="submission" date="2019-09" db="EMBL/GenBank/DDBJ databases">
        <title>Bird 10,000 Genomes (B10K) Project - Family phase.</title>
        <authorList>
            <person name="Zhang G."/>
        </authorList>
    </citation>
    <scope>NUCLEOTIDE SEQUENCE [LARGE SCALE GENOMIC DNA]</scope>
    <source>
        <strain evidence="5">B10K-DU-009-59</strain>
        <tissue evidence="5">Muscle</tissue>
    </source>
</reference>
<dbReference type="InterPro" id="IPR050694">
    <property type="entry name" value="LRRC14/PRAME"/>
</dbReference>
<dbReference type="GO" id="GO:0005737">
    <property type="term" value="C:cytoplasm"/>
    <property type="evidence" value="ECO:0007669"/>
    <property type="project" value="UniProtKB-SubCell"/>
</dbReference>
<keyword evidence="3" id="KW-0433">Leucine-rich repeat</keyword>
<evidence type="ECO:0000256" key="4">
    <source>
        <dbReference type="ARBA" id="ARBA00022737"/>
    </source>
</evidence>
<gene>
    <name evidence="5" type="primary">Lrrc14_0</name>
    <name evidence="5" type="ORF">SYLVIR_R15496</name>
</gene>
<feature type="non-terminal residue" evidence="5">
    <location>
        <position position="1"/>
    </location>
</feature>
<evidence type="ECO:0000256" key="2">
    <source>
        <dbReference type="ARBA" id="ARBA00022490"/>
    </source>
</evidence>
<name>A0A7L0LN62_9SYLV</name>